<dbReference type="Gene3D" id="3.30.70.330">
    <property type="match status" value="1"/>
</dbReference>
<evidence type="ECO:0000313" key="3">
    <source>
        <dbReference type="EMBL" id="KFP41976.1"/>
    </source>
</evidence>
<proteinExistence type="predicted"/>
<dbReference type="InterPro" id="IPR035979">
    <property type="entry name" value="RBD_domain_sf"/>
</dbReference>
<dbReference type="PROSITE" id="PS50102">
    <property type="entry name" value="RRM"/>
    <property type="match status" value="1"/>
</dbReference>
<evidence type="ECO:0000313" key="4">
    <source>
        <dbReference type="Proteomes" id="UP000053330"/>
    </source>
</evidence>
<dbReference type="PANTHER" id="PTHR15225:SF8">
    <property type="entry name" value="RNA-BINDING PROTEIN 43"/>
    <property type="match status" value="1"/>
</dbReference>
<reference evidence="3 4" key="1">
    <citation type="submission" date="2014-04" db="EMBL/GenBank/DDBJ databases">
        <title>Genome evolution of avian class.</title>
        <authorList>
            <person name="Zhang G."/>
            <person name="Li C."/>
        </authorList>
    </citation>
    <scope>NUCLEOTIDE SEQUENCE [LARGE SCALE GENOMIC DNA]</scope>
    <source>
        <strain evidence="3">BGI_N324</strain>
    </source>
</reference>
<dbReference type="Proteomes" id="UP000053330">
    <property type="component" value="Unassembled WGS sequence"/>
</dbReference>
<dbReference type="GO" id="GO:0003723">
    <property type="term" value="F:RNA binding"/>
    <property type="evidence" value="ECO:0007669"/>
    <property type="project" value="UniProtKB-UniRule"/>
</dbReference>
<dbReference type="Pfam" id="PF23085">
    <property type="entry name" value="RRM_PARP14_3"/>
    <property type="match status" value="1"/>
</dbReference>
<dbReference type="InterPro" id="IPR012677">
    <property type="entry name" value="Nucleotide-bd_a/b_plait_sf"/>
</dbReference>
<feature type="non-terminal residue" evidence="3">
    <location>
        <position position="337"/>
    </location>
</feature>
<evidence type="ECO:0000259" key="2">
    <source>
        <dbReference type="PROSITE" id="PS50102"/>
    </source>
</evidence>
<feature type="non-terminal residue" evidence="3">
    <location>
        <position position="1"/>
    </location>
</feature>
<dbReference type="PANTHER" id="PTHR15225">
    <property type="entry name" value="INTERFERON-INDUCED PROTEIN 35/NMI N-MYC/STAT INTERACTING PROTEIN"/>
    <property type="match status" value="1"/>
</dbReference>
<dbReference type="EMBL" id="KK751644">
    <property type="protein sequence ID" value="KFP41976.1"/>
    <property type="molecule type" value="Genomic_DNA"/>
</dbReference>
<sequence>LCAQATGRAAKSARTVVIAGVPDGLLHDDVMTDILMIHFQMSKNNGGDVEEVQYPTTEKGVAYVTFEDQEVVESVLKKDEHRLEDKRLSRYYPLKVTRYCENIFSSVTSVLNMSVFKDQFVLEDLIQELKKKSTALRFGPLQSNGHISVQGSFPAIQLLRDFLLLKAKSLSEDKREESKFHRRPRRRLQQHRLAAETSNFVRDGGGERQVVVLDTDIYYYMKFMFPRTFLVNDDVVISDVADGDITMVYVESAGSRSDAGQVFRVKKKIENQSLELHDALRKERIYYEKPTRSEKLKYKSACQSVKPHFPRVLVIPYDTHIDIIGKPSEIFEFTKEV</sequence>
<organism evidence="3 4">
    <name type="scientific">Chlamydotis macqueenii</name>
    <name type="common">Macqueen's bustard</name>
    <dbReference type="NCBI Taxonomy" id="187382"/>
    <lineage>
        <taxon>Eukaryota</taxon>
        <taxon>Metazoa</taxon>
        <taxon>Chordata</taxon>
        <taxon>Craniata</taxon>
        <taxon>Vertebrata</taxon>
        <taxon>Euteleostomi</taxon>
        <taxon>Archelosauria</taxon>
        <taxon>Archosauria</taxon>
        <taxon>Dinosauria</taxon>
        <taxon>Saurischia</taxon>
        <taxon>Theropoda</taxon>
        <taxon>Coelurosauria</taxon>
        <taxon>Aves</taxon>
        <taxon>Neognathae</taxon>
        <taxon>Neoaves</taxon>
        <taxon>Otidimorphae</taxon>
        <taxon>Otidiformes</taxon>
        <taxon>Otididae</taxon>
        <taxon>Chlamydotis</taxon>
    </lineage>
</organism>
<dbReference type="AlphaFoldDB" id="A0A091LGD9"/>
<dbReference type="InterPro" id="IPR000504">
    <property type="entry name" value="RRM_dom"/>
</dbReference>
<keyword evidence="1" id="KW-0694">RNA-binding</keyword>
<name>A0A091LGD9_9AVES</name>
<dbReference type="SUPFAM" id="SSF54928">
    <property type="entry name" value="RNA-binding domain, RBD"/>
    <property type="match status" value="1"/>
</dbReference>
<feature type="domain" description="RRM" evidence="2">
    <location>
        <begin position="14"/>
        <end position="101"/>
    </location>
</feature>
<accession>A0A091LGD9</accession>
<gene>
    <name evidence="3" type="ORF">N324_00487</name>
</gene>
<keyword evidence="4" id="KW-1185">Reference proteome</keyword>
<evidence type="ECO:0000256" key="1">
    <source>
        <dbReference type="PROSITE-ProRule" id="PRU00176"/>
    </source>
</evidence>
<protein>
    <submittedName>
        <fullName evidence="3">RNA-binding protein 43</fullName>
    </submittedName>
</protein>